<keyword evidence="6" id="KW-1185">Reference proteome</keyword>
<comment type="similarity">
    <text evidence="1 2">Belongs to the peptidase C14A family.</text>
</comment>
<dbReference type="PANTHER" id="PTHR10454">
    <property type="entry name" value="CASPASE"/>
    <property type="match status" value="1"/>
</dbReference>
<dbReference type="InterPro" id="IPR002398">
    <property type="entry name" value="Pept_C14"/>
</dbReference>
<name>A0AAV2AWK2_9ARAC</name>
<dbReference type="PANTHER" id="PTHR10454:SF210">
    <property type="entry name" value="CASPASE-2"/>
    <property type="match status" value="1"/>
</dbReference>
<evidence type="ECO:0000259" key="3">
    <source>
        <dbReference type="PROSITE" id="PS50207"/>
    </source>
</evidence>
<feature type="domain" description="Caspase family p20" evidence="4">
    <location>
        <begin position="366"/>
        <end position="445"/>
    </location>
</feature>
<dbReference type="AlphaFoldDB" id="A0AAV2AWK2"/>
<gene>
    <name evidence="5" type="ORF">LARSCL_LOCUS15126</name>
</gene>
<organism evidence="5 6">
    <name type="scientific">Larinioides sclopetarius</name>
    <dbReference type="NCBI Taxonomy" id="280406"/>
    <lineage>
        <taxon>Eukaryota</taxon>
        <taxon>Metazoa</taxon>
        <taxon>Ecdysozoa</taxon>
        <taxon>Arthropoda</taxon>
        <taxon>Chelicerata</taxon>
        <taxon>Arachnida</taxon>
        <taxon>Araneae</taxon>
        <taxon>Araneomorphae</taxon>
        <taxon>Entelegynae</taxon>
        <taxon>Araneoidea</taxon>
        <taxon>Araneidae</taxon>
        <taxon>Larinioides</taxon>
    </lineage>
</organism>
<dbReference type="InterPro" id="IPR002138">
    <property type="entry name" value="Pept_C14_p10"/>
</dbReference>
<proteinExistence type="inferred from homology"/>
<dbReference type="PROSITE" id="PS50207">
    <property type="entry name" value="CASPASE_P10"/>
    <property type="match status" value="1"/>
</dbReference>
<sequence length="552" mass="63369">MSIENCDASGVAHELNEKLEDLALGTSITVNEKILQKPDDELTEGRKYGDCYIFDYQNFKNGYSRPGSKNDVARLKHVFKSLNFDVYGDNVDLTRKKTLNILKEAAKKDHSQSKYFVCCFLTHGEEGKLLMHDKVIKIDDILQLFSRSACETLSGKPKIFIFQACRGNCCEEGVPIDSTDFGSIKGNPDYLDFLVAYSTYEGNFTVGKVSFKTKDPNGSQNNHGSYFIDELCRTFEQFSDKLDLLQILTIANYRVAYFFKSQKTKDEKYRYKKQMPYFTSRLRTEVKFNRKMQMFESCHTQYFDYRRGKSSLGKKSTEKPLEDKQIYNIQNSKRIMFLSLLITRDNYENDLTYSASCLWSSVASKGYQREAKNNWSEKELTDFLKEVASRDFSSTDCLICFIACKAKGDYLCDVKGNKFLMRQIVEQFTGEKCLALVQKPKIFIFMLSSPAKKSWLPCVSADSTDGDSSSSTIPVHADILEIAITFQDSRQLEGTTIKFYDIFRRKNSEDFLSQLTRINDELVKDYGFYSSSNNNLATFCVNSTLTKTLIIK</sequence>
<evidence type="ECO:0000259" key="4">
    <source>
        <dbReference type="PROSITE" id="PS50208"/>
    </source>
</evidence>
<dbReference type="InterPro" id="IPR011600">
    <property type="entry name" value="Pept_C14_caspase"/>
</dbReference>
<dbReference type="Gene3D" id="3.40.50.1460">
    <property type="match status" value="2"/>
</dbReference>
<reference evidence="5 6" key="1">
    <citation type="submission" date="2024-04" db="EMBL/GenBank/DDBJ databases">
        <authorList>
            <person name="Rising A."/>
            <person name="Reimegard J."/>
            <person name="Sonavane S."/>
            <person name="Akerstrom W."/>
            <person name="Nylinder S."/>
            <person name="Hedman E."/>
            <person name="Kallberg Y."/>
        </authorList>
    </citation>
    <scope>NUCLEOTIDE SEQUENCE [LARGE SCALE GENOMIC DNA]</scope>
</reference>
<dbReference type="InterPro" id="IPR001309">
    <property type="entry name" value="Pept_C14_p20"/>
</dbReference>
<evidence type="ECO:0000313" key="6">
    <source>
        <dbReference type="Proteomes" id="UP001497382"/>
    </source>
</evidence>
<dbReference type="PRINTS" id="PR00376">
    <property type="entry name" value="IL1BCENZYME"/>
</dbReference>
<dbReference type="InterPro" id="IPR029030">
    <property type="entry name" value="Caspase-like_dom_sf"/>
</dbReference>
<evidence type="ECO:0008006" key="7">
    <source>
        <dbReference type="Google" id="ProtNLM"/>
    </source>
</evidence>
<dbReference type="Pfam" id="PF00656">
    <property type="entry name" value="Peptidase_C14"/>
    <property type="match status" value="2"/>
</dbReference>
<dbReference type="EMBL" id="CAXIEN010000224">
    <property type="protein sequence ID" value="CAL1288020.1"/>
    <property type="molecule type" value="Genomic_DNA"/>
</dbReference>
<evidence type="ECO:0000256" key="2">
    <source>
        <dbReference type="RuleBase" id="RU003971"/>
    </source>
</evidence>
<dbReference type="SUPFAM" id="SSF52129">
    <property type="entry name" value="Caspase-like"/>
    <property type="match status" value="2"/>
</dbReference>
<feature type="domain" description="Caspase family p20" evidence="4">
    <location>
        <begin position="47"/>
        <end position="169"/>
    </location>
</feature>
<feature type="domain" description="Caspase family p10" evidence="3">
    <location>
        <begin position="224"/>
        <end position="290"/>
    </location>
</feature>
<evidence type="ECO:0000256" key="1">
    <source>
        <dbReference type="ARBA" id="ARBA00010134"/>
    </source>
</evidence>
<dbReference type="GO" id="GO:0006508">
    <property type="term" value="P:proteolysis"/>
    <property type="evidence" value="ECO:0007669"/>
    <property type="project" value="InterPro"/>
</dbReference>
<dbReference type="InterPro" id="IPR015917">
    <property type="entry name" value="Pept_C14A"/>
</dbReference>
<accession>A0AAV2AWK2</accession>
<dbReference type="InterPro" id="IPR033139">
    <property type="entry name" value="Caspase_cys_AS"/>
</dbReference>
<dbReference type="SMART" id="SM00115">
    <property type="entry name" value="CASc"/>
    <property type="match status" value="1"/>
</dbReference>
<dbReference type="Proteomes" id="UP001497382">
    <property type="component" value="Unassembled WGS sequence"/>
</dbReference>
<dbReference type="PROSITE" id="PS01122">
    <property type="entry name" value="CASPASE_CYS"/>
    <property type="match status" value="1"/>
</dbReference>
<comment type="caution">
    <text evidence="5">The sequence shown here is derived from an EMBL/GenBank/DDBJ whole genome shotgun (WGS) entry which is preliminary data.</text>
</comment>
<dbReference type="GO" id="GO:0004197">
    <property type="term" value="F:cysteine-type endopeptidase activity"/>
    <property type="evidence" value="ECO:0007669"/>
    <property type="project" value="InterPro"/>
</dbReference>
<dbReference type="PROSITE" id="PS50208">
    <property type="entry name" value="CASPASE_P20"/>
    <property type="match status" value="2"/>
</dbReference>
<protein>
    <recommendedName>
        <fullName evidence="7">Caspase-3</fullName>
    </recommendedName>
</protein>
<evidence type="ECO:0000313" key="5">
    <source>
        <dbReference type="EMBL" id="CAL1288020.1"/>
    </source>
</evidence>